<keyword evidence="2" id="KW-0812">Transmembrane</keyword>
<comment type="subcellular location">
    <subcellularLocation>
        <location evidence="1">Membrane</location>
    </subcellularLocation>
</comment>
<evidence type="ECO:0000259" key="6">
    <source>
        <dbReference type="Pfam" id="PF01094"/>
    </source>
</evidence>
<evidence type="ECO:0000256" key="1">
    <source>
        <dbReference type="ARBA" id="ARBA00004370"/>
    </source>
</evidence>
<organism evidence="7 8">
    <name type="scientific">Ramazzottius varieornatus</name>
    <name type="common">Water bear</name>
    <name type="synonym">Tardigrade</name>
    <dbReference type="NCBI Taxonomy" id="947166"/>
    <lineage>
        <taxon>Eukaryota</taxon>
        <taxon>Metazoa</taxon>
        <taxon>Ecdysozoa</taxon>
        <taxon>Tardigrada</taxon>
        <taxon>Eutardigrada</taxon>
        <taxon>Parachela</taxon>
        <taxon>Hypsibioidea</taxon>
        <taxon>Ramazzottiidae</taxon>
        <taxon>Ramazzottius</taxon>
    </lineage>
</organism>
<accession>A0A1D1VKH3</accession>
<evidence type="ECO:0000256" key="4">
    <source>
        <dbReference type="ARBA" id="ARBA00023136"/>
    </source>
</evidence>
<dbReference type="GO" id="GO:0016020">
    <property type="term" value="C:membrane"/>
    <property type="evidence" value="ECO:0007669"/>
    <property type="project" value="UniProtKB-SubCell"/>
</dbReference>
<comment type="caution">
    <text evidence="7">The sequence shown here is derived from an EMBL/GenBank/DDBJ whole genome shotgun (WGS) entry which is preliminary data.</text>
</comment>
<dbReference type="AlphaFoldDB" id="A0A1D1VKH3"/>
<evidence type="ECO:0000313" key="7">
    <source>
        <dbReference type="EMBL" id="GAV01421.1"/>
    </source>
</evidence>
<proteinExistence type="predicted"/>
<gene>
    <name evidence="7" type="primary">RvY_12135-1</name>
    <name evidence="7" type="synonym">RvY_12135.1</name>
    <name evidence="7" type="ORF">RvY_12135</name>
</gene>
<feature type="chain" id="PRO_5008898535" description="Receptor ligand binding region domain-containing protein" evidence="5">
    <location>
        <begin position="21"/>
        <end position="294"/>
    </location>
</feature>
<dbReference type="EMBL" id="BDGG01000007">
    <property type="protein sequence ID" value="GAV01421.1"/>
    <property type="molecule type" value="Genomic_DNA"/>
</dbReference>
<keyword evidence="3" id="KW-1133">Transmembrane helix</keyword>
<dbReference type="SUPFAM" id="SSF53822">
    <property type="entry name" value="Periplasmic binding protein-like I"/>
    <property type="match status" value="1"/>
</dbReference>
<evidence type="ECO:0000256" key="5">
    <source>
        <dbReference type="SAM" id="SignalP"/>
    </source>
</evidence>
<dbReference type="Pfam" id="PF01094">
    <property type="entry name" value="ANF_receptor"/>
    <property type="match status" value="1"/>
</dbReference>
<feature type="domain" description="Receptor ligand binding region" evidence="6">
    <location>
        <begin position="125"/>
        <end position="266"/>
    </location>
</feature>
<protein>
    <recommendedName>
        <fullName evidence="6">Receptor ligand binding region domain-containing protein</fullName>
    </recommendedName>
</protein>
<evidence type="ECO:0000256" key="3">
    <source>
        <dbReference type="ARBA" id="ARBA00022989"/>
    </source>
</evidence>
<dbReference type="Gene3D" id="3.40.50.2300">
    <property type="match status" value="1"/>
</dbReference>
<keyword evidence="8" id="KW-1185">Reference proteome</keyword>
<dbReference type="Proteomes" id="UP000186922">
    <property type="component" value="Unassembled WGS sequence"/>
</dbReference>
<keyword evidence="4" id="KW-0472">Membrane</keyword>
<reference evidence="7 8" key="1">
    <citation type="journal article" date="2016" name="Nat. Commun.">
        <title>Extremotolerant tardigrade genome and improved radiotolerance of human cultured cells by tardigrade-unique protein.</title>
        <authorList>
            <person name="Hashimoto T."/>
            <person name="Horikawa D.D."/>
            <person name="Saito Y."/>
            <person name="Kuwahara H."/>
            <person name="Kozuka-Hata H."/>
            <person name="Shin-I T."/>
            <person name="Minakuchi Y."/>
            <person name="Ohishi K."/>
            <person name="Motoyama A."/>
            <person name="Aizu T."/>
            <person name="Enomoto A."/>
            <person name="Kondo K."/>
            <person name="Tanaka S."/>
            <person name="Hara Y."/>
            <person name="Koshikawa S."/>
            <person name="Sagara H."/>
            <person name="Miura T."/>
            <person name="Yokobori S."/>
            <person name="Miyagawa K."/>
            <person name="Suzuki Y."/>
            <person name="Kubo T."/>
            <person name="Oyama M."/>
            <person name="Kohara Y."/>
            <person name="Fujiyama A."/>
            <person name="Arakawa K."/>
            <person name="Katayama T."/>
            <person name="Toyoda A."/>
            <person name="Kunieda T."/>
        </authorList>
    </citation>
    <scope>NUCLEOTIDE SEQUENCE [LARGE SCALE GENOMIC DNA]</scope>
    <source>
        <strain evidence="7 8">YOKOZUNA-1</strain>
    </source>
</reference>
<dbReference type="InterPro" id="IPR028082">
    <property type="entry name" value="Peripla_BP_I"/>
</dbReference>
<sequence length="294" mass="33032">MLPNFVRSLMWASFITGVLSTCCATTVSPRLNVTVAIYGINTPVILGSLPYTLPGFLEGLKHIGSKYDFQINTTVLTGRHTKVVHDCSELSQYLYLVSQFYYSRSKDGSPFLLLHTGCNEIYDLAAMSREWNTLIFTSSGTVPATSLNSLDVFHNQISSSLVNVQQMVLVLQTLLKYFSWSTIAVVRDSDSLFSSLADTIVVFNEKAKDKLNIKTHTLLNVSTMEDERLLYRIKQHARIVLLLMNGGTVRSFLVKAHNASMTNGEYASTIGFASIPYWKRRRIENTKAKITYTR</sequence>
<dbReference type="InterPro" id="IPR001828">
    <property type="entry name" value="ANF_lig-bd_rcpt"/>
</dbReference>
<evidence type="ECO:0000256" key="2">
    <source>
        <dbReference type="ARBA" id="ARBA00022692"/>
    </source>
</evidence>
<name>A0A1D1VKH3_RAMVA</name>
<dbReference type="STRING" id="947166.A0A1D1VKH3"/>
<evidence type="ECO:0000313" key="8">
    <source>
        <dbReference type="Proteomes" id="UP000186922"/>
    </source>
</evidence>
<keyword evidence="5" id="KW-0732">Signal</keyword>
<feature type="signal peptide" evidence="5">
    <location>
        <begin position="1"/>
        <end position="20"/>
    </location>
</feature>